<dbReference type="CDD" id="cd07743">
    <property type="entry name" value="metallo-hydrolase-like_MBL-fold"/>
    <property type="match status" value="1"/>
</dbReference>
<protein>
    <submittedName>
        <fullName evidence="2">Glyoxylase, beta-lactamase superfamily II</fullName>
    </submittedName>
</protein>
<dbReference type="InterPro" id="IPR050855">
    <property type="entry name" value="NDM-1-like"/>
</dbReference>
<dbReference type="SMART" id="SM00849">
    <property type="entry name" value="Lactamase_B"/>
    <property type="match status" value="1"/>
</dbReference>
<dbReference type="EMBL" id="FUYN01000003">
    <property type="protein sequence ID" value="SKB44338.1"/>
    <property type="molecule type" value="Genomic_DNA"/>
</dbReference>
<dbReference type="PANTHER" id="PTHR42951">
    <property type="entry name" value="METALLO-BETA-LACTAMASE DOMAIN-CONTAINING"/>
    <property type="match status" value="1"/>
</dbReference>
<evidence type="ECO:0000313" key="2">
    <source>
        <dbReference type="EMBL" id="SKB44338.1"/>
    </source>
</evidence>
<dbReference type="Gene3D" id="3.60.15.10">
    <property type="entry name" value="Ribonuclease Z/Hydroxyacylglutathione hydrolase-like"/>
    <property type="match status" value="1"/>
</dbReference>
<sequence>MEITKINGKSGFVKGGTTTGIYTFKDKSVLIIDPGLSSARGNRLSQMLEDSSLRARYCITTHEHLDHFEAYSSIKSHFTGCSFFCSENTKKFLQSPKFFTTYIYGANPHKKLLGNTKASIFDFDIEDTIKQGQFKLSDIKFQAYELNGHSNGDIGILSPDKVLYVGDALFDYHIMKKYDFPFIFDVEKYLKSLELIDEIDFDYCVIGHSKSIYNKDEITDIVSKNKDNVNRYVNEIYNLLEQPYTREELLSKIISDNDLKLDYKEYHYYYSTLGSMLTLLIDNDQIQYEVENGLVYYYKL</sequence>
<dbReference type="Proteomes" id="UP000243406">
    <property type="component" value="Unassembled WGS sequence"/>
</dbReference>
<dbReference type="SUPFAM" id="SSF56281">
    <property type="entry name" value="Metallo-hydrolase/oxidoreductase"/>
    <property type="match status" value="1"/>
</dbReference>
<dbReference type="RefSeq" id="WP_079589368.1">
    <property type="nucleotide sequence ID" value="NZ_FUYN01000003.1"/>
</dbReference>
<feature type="domain" description="Metallo-beta-lactamase" evidence="1">
    <location>
        <begin position="15"/>
        <end position="208"/>
    </location>
</feature>
<gene>
    <name evidence="2" type="ORF">SAMN02745120_1486</name>
</gene>
<accession>A0A1T5BAR1</accession>
<dbReference type="InterPro" id="IPR001279">
    <property type="entry name" value="Metallo-B-lactamas"/>
</dbReference>
<dbReference type="Pfam" id="PF00753">
    <property type="entry name" value="Lactamase_B"/>
    <property type="match status" value="1"/>
</dbReference>
<dbReference type="InterPro" id="IPR036866">
    <property type="entry name" value="RibonucZ/Hydroxyglut_hydro"/>
</dbReference>
<dbReference type="AlphaFoldDB" id="A0A1T5BAR1"/>
<proteinExistence type="predicted"/>
<dbReference type="PANTHER" id="PTHR42951:SF14">
    <property type="entry name" value="METALLO-BETA-LACTAMASE SUPERFAMILY PROTEIN"/>
    <property type="match status" value="1"/>
</dbReference>
<reference evidence="3" key="1">
    <citation type="submission" date="2017-02" db="EMBL/GenBank/DDBJ databases">
        <authorList>
            <person name="Varghese N."/>
            <person name="Submissions S."/>
        </authorList>
    </citation>
    <scope>NUCLEOTIDE SEQUENCE [LARGE SCALE GENOMIC DNA]</scope>
    <source>
        <strain evidence="3">ATCC 35199</strain>
    </source>
</reference>
<evidence type="ECO:0000313" key="3">
    <source>
        <dbReference type="Proteomes" id="UP000243406"/>
    </source>
</evidence>
<evidence type="ECO:0000259" key="1">
    <source>
        <dbReference type="SMART" id="SM00849"/>
    </source>
</evidence>
<organism evidence="2 3">
    <name type="scientific">Acetoanaerobium noterae</name>
    <dbReference type="NCBI Taxonomy" id="745369"/>
    <lineage>
        <taxon>Bacteria</taxon>
        <taxon>Bacillati</taxon>
        <taxon>Bacillota</taxon>
        <taxon>Clostridia</taxon>
        <taxon>Peptostreptococcales</taxon>
        <taxon>Filifactoraceae</taxon>
        <taxon>Acetoanaerobium</taxon>
    </lineage>
</organism>
<dbReference type="OrthoDB" id="11380at2"/>
<keyword evidence="3" id="KW-1185">Reference proteome</keyword>
<name>A0A1T5BAR1_9FIRM</name>